<dbReference type="CDD" id="cd07890">
    <property type="entry name" value="CYTH-like_AC_IV-like"/>
    <property type="match status" value="1"/>
</dbReference>
<dbReference type="Proteomes" id="UP000656042">
    <property type="component" value="Unassembled WGS sequence"/>
</dbReference>
<dbReference type="NCBIfam" id="TIGR00318">
    <property type="entry name" value="cyaB"/>
    <property type="match status" value="1"/>
</dbReference>
<proteinExistence type="predicted"/>
<organism evidence="2 3">
    <name type="scientific">Mangrovihabitans endophyticus</name>
    <dbReference type="NCBI Taxonomy" id="1751298"/>
    <lineage>
        <taxon>Bacteria</taxon>
        <taxon>Bacillati</taxon>
        <taxon>Actinomycetota</taxon>
        <taxon>Actinomycetes</taxon>
        <taxon>Micromonosporales</taxon>
        <taxon>Micromonosporaceae</taxon>
        <taxon>Mangrovihabitans</taxon>
    </lineage>
</organism>
<evidence type="ECO:0000259" key="1">
    <source>
        <dbReference type="PROSITE" id="PS51707"/>
    </source>
</evidence>
<dbReference type="RefSeq" id="WP_189080814.1">
    <property type="nucleotide sequence ID" value="NZ_BMMX01000019.1"/>
</dbReference>
<dbReference type="SUPFAM" id="SSF55154">
    <property type="entry name" value="CYTH-like phosphatases"/>
    <property type="match status" value="1"/>
</dbReference>
<keyword evidence="3" id="KW-1185">Reference proteome</keyword>
<dbReference type="InterPro" id="IPR008173">
    <property type="entry name" value="Adenylyl_cyclase_CyaB"/>
</dbReference>
<dbReference type="SMART" id="SM01118">
    <property type="entry name" value="CYTH"/>
    <property type="match status" value="1"/>
</dbReference>
<reference evidence="2" key="1">
    <citation type="journal article" date="2014" name="Int. J. Syst. Evol. Microbiol.">
        <title>Complete genome sequence of Corynebacterium casei LMG S-19264T (=DSM 44701T), isolated from a smear-ripened cheese.</title>
        <authorList>
            <consortium name="US DOE Joint Genome Institute (JGI-PGF)"/>
            <person name="Walter F."/>
            <person name="Albersmeier A."/>
            <person name="Kalinowski J."/>
            <person name="Ruckert C."/>
        </authorList>
    </citation>
    <scope>NUCLEOTIDE SEQUENCE</scope>
    <source>
        <strain evidence="2">CGMCC 4.7299</strain>
    </source>
</reference>
<dbReference type="AlphaFoldDB" id="A0A8J3C394"/>
<sequence>MKYIEIEQKFAVPDAEALRTALAARHAKPGTATRQVDTYYNAPHRDFLAPAAISEWLRIRRQDGGDASLNFKRWHPIDADVKTHADEYETPVTDPEAVRLTLEALDFTVIAEVDKTREEWHLDGDVPTVVAIDTIDGLGTFAEFEFKGEAESPGDAIDQLTSLIESLKVPLGDRINLGYPHLILGREK</sequence>
<reference evidence="2" key="2">
    <citation type="submission" date="2020-09" db="EMBL/GenBank/DDBJ databases">
        <authorList>
            <person name="Sun Q."/>
            <person name="Zhou Y."/>
        </authorList>
    </citation>
    <scope>NUCLEOTIDE SEQUENCE</scope>
    <source>
        <strain evidence="2">CGMCC 4.7299</strain>
    </source>
</reference>
<comment type="caution">
    <text evidence="2">The sequence shown here is derived from an EMBL/GenBank/DDBJ whole genome shotgun (WGS) entry which is preliminary data.</text>
</comment>
<dbReference type="Gene3D" id="2.40.320.10">
    <property type="entry name" value="Hypothetical Protein Pfu-838710-001"/>
    <property type="match status" value="1"/>
</dbReference>
<evidence type="ECO:0000313" key="2">
    <source>
        <dbReference type="EMBL" id="GGL01824.1"/>
    </source>
</evidence>
<dbReference type="PANTHER" id="PTHR21028">
    <property type="entry name" value="SI:CH211-156B7.4"/>
    <property type="match status" value="1"/>
</dbReference>
<feature type="domain" description="CYTH" evidence="1">
    <location>
        <begin position="3"/>
        <end position="185"/>
    </location>
</feature>
<protein>
    <submittedName>
        <fullName evidence="2">Adenylyl cyclase</fullName>
    </submittedName>
</protein>
<name>A0A8J3C394_9ACTN</name>
<dbReference type="InterPro" id="IPR033469">
    <property type="entry name" value="CYTH-like_dom_sf"/>
</dbReference>
<dbReference type="PANTHER" id="PTHR21028:SF2">
    <property type="entry name" value="CYTH DOMAIN-CONTAINING PROTEIN"/>
    <property type="match status" value="1"/>
</dbReference>
<gene>
    <name evidence="2" type="ORF">GCM10012284_40500</name>
</gene>
<dbReference type="InterPro" id="IPR023577">
    <property type="entry name" value="CYTH_domain"/>
</dbReference>
<accession>A0A8J3C394</accession>
<dbReference type="PROSITE" id="PS51707">
    <property type="entry name" value="CYTH"/>
    <property type="match status" value="1"/>
</dbReference>
<evidence type="ECO:0000313" key="3">
    <source>
        <dbReference type="Proteomes" id="UP000656042"/>
    </source>
</evidence>
<dbReference type="Pfam" id="PF01928">
    <property type="entry name" value="CYTH"/>
    <property type="match status" value="1"/>
</dbReference>
<dbReference type="EMBL" id="BMMX01000019">
    <property type="protein sequence ID" value="GGL01824.1"/>
    <property type="molecule type" value="Genomic_DNA"/>
</dbReference>